<evidence type="ECO:0000256" key="1">
    <source>
        <dbReference type="ARBA" id="ARBA00023125"/>
    </source>
</evidence>
<dbReference type="PANTHER" id="PTHR30204:SF15">
    <property type="entry name" value="BLL5018 PROTEIN"/>
    <property type="match status" value="1"/>
</dbReference>
<dbReference type="EMBL" id="VHIQ01000001">
    <property type="protein sequence ID" value="TPV35464.1"/>
    <property type="molecule type" value="Genomic_DNA"/>
</dbReference>
<dbReference type="SMART" id="SM00422">
    <property type="entry name" value="HTH_MERR"/>
    <property type="match status" value="1"/>
</dbReference>
<dbReference type="Pfam" id="PF13411">
    <property type="entry name" value="MerR_1"/>
    <property type="match status" value="1"/>
</dbReference>
<dbReference type="PROSITE" id="PS50937">
    <property type="entry name" value="HTH_MERR_2"/>
    <property type="match status" value="1"/>
</dbReference>
<dbReference type="SUPFAM" id="SSF46955">
    <property type="entry name" value="Putative DNA-binding domain"/>
    <property type="match status" value="1"/>
</dbReference>
<dbReference type="OrthoDB" id="9810140at2"/>
<dbReference type="GO" id="GO:0003700">
    <property type="term" value="F:DNA-binding transcription factor activity"/>
    <property type="evidence" value="ECO:0007669"/>
    <property type="project" value="InterPro"/>
</dbReference>
<keyword evidence="1" id="KW-0238">DNA-binding</keyword>
<keyword evidence="4" id="KW-1185">Reference proteome</keyword>
<feature type="domain" description="HTH merR-type" evidence="2">
    <location>
        <begin position="10"/>
        <end position="80"/>
    </location>
</feature>
<evidence type="ECO:0000313" key="4">
    <source>
        <dbReference type="Proteomes" id="UP000317332"/>
    </source>
</evidence>
<dbReference type="InterPro" id="IPR000551">
    <property type="entry name" value="MerR-type_HTH_dom"/>
</dbReference>
<comment type="caution">
    <text evidence="3">The sequence shown here is derived from an EMBL/GenBank/DDBJ whole genome shotgun (WGS) entry which is preliminary data.</text>
</comment>
<organism evidence="3 4">
    <name type="scientific">Paucihalobacter ruber</name>
    <dbReference type="NCBI Taxonomy" id="2567861"/>
    <lineage>
        <taxon>Bacteria</taxon>
        <taxon>Pseudomonadati</taxon>
        <taxon>Bacteroidota</taxon>
        <taxon>Flavobacteriia</taxon>
        <taxon>Flavobacteriales</taxon>
        <taxon>Flavobacteriaceae</taxon>
        <taxon>Paucihalobacter</taxon>
    </lineage>
</organism>
<dbReference type="RefSeq" id="WP_140988473.1">
    <property type="nucleotide sequence ID" value="NZ_VHIQ01000001.1"/>
</dbReference>
<dbReference type="Proteomes" id="UP000317332">
    <property type="component" value="Unassembled WGS sequence"/>
</dbReference>
<gene>
    <name evidence="3" type="ORF">FJ651_00655</name>
</gene>
<sequence length="109" mass="12836">MHIELPEKRYYSIGEVAKAFNVNASLLRFWEKEFNVLQPKKNAKGNRKFTPEDIKNLKLIYHLVKERGFTLEGAKIHLKEEKKETLNNFEIIGKLEGIKQQLINIKNQL</sequence>
<name>A0A506PP41_9FLAO</name>
<evidence type="ECO:0000313" key="3">
    <source>
        <dbReference type="EMBL" id="TPV35464.1"/>
    </source>
</evidence>
<dbReference type="PANTHER" id="PTHR30204">
    <property type="entry name" value="REDOX-CYCLING DRUG-SENSING TRANSCRIPTIONAL ACTIVATOR SOXR"/>
    <property type="match status" value="1"/>
</dbReference>
<accession>A0A506PP41</accession>
<reference evidence="3 4" key="1">
    <citation type="submission" date="2019-06" db="EMBL/GenBank/DDBJ databases">
        <title>Flavobacteriaceae Paucihalobacterium erythroidium CWB-1, complete genome.</title>
        <authorList>
            <person name="Wu S."/>
        </authorList>
    </citation>
    <scope>NUCLEOTIDE SEQUENCE [LARGE SCALE GENOMIC DNA]</scope>
    <source>
        <strain evidence="3 4">CWB-1</strain>
    </source>
</reference>
<protein>
    <submittedName>
        <fullName evidence="3">MerR family transcriptional regulator</fullName>
    </submittedName>
</protein>
<dbReference type="CDD" id="cd04765">
    <property type="entry name" value="HTH_MlrA-like_sg2"/>
    <property type="match status" value="1"/>
</dbReference>
<dbReference type="GO" id="GO:0003677">
    <property type="term" value="F:DNA binding"/>
    <property type="evidence" value="ECO:0007669"/>
    <property type="project" value="UniProtKB-KW"/>
</dbReference>
<dbReference type="AlphaFoldDB" id="A0A506PP41"/>
<proteinExistence type="predicted"/>
<dbReference type="InterPro" id="IPR047057">
    <property type="entry name" value="MerR_fam"/>
</dbReference>
<dbReference type="InterPro" id="IPR009061">
    <property type="entry name" value="DNA-bd_dom_put_sf"/>
</dbReference>
<evidence type="ECO:0000259" key="2">
    <source>
        <dbReference type="PROSITE" id="PS50937"/>
    </source>
</evidence>
<dbReference type="Gene3D" id="1.10.1660.10">
    <property type="match status" value="1"/>
</dbReference>